<accession>A0A423KKQ4</accession>
<gene>
    <name evidence="1" type="ORF">BK665_13780</name>
</gene>
<comment type="caution">
    <text evidence="1">The sequence shown here is derived from an EMBL/GenBank/DDBJ whole genome shotgun (WGS) entry which is preliminary data.</text>
</comment>
<sequence length="307" mass="32866">MTHDTESALTHSSNPLFSLRMPAEMSVPGICRGALTPWPQLQAALRELSLDPSFRLAFANSHGSPQAQLIGSPAALQAALAIDPGYLLRPAPPADLYAWFVWVTLRVYQGARTFNLTLQHLPDLFKAAPGTTPADCGAWVKEVLAGPAGLIARARDISREAGTFARHLHSIDGDLEAARSEHTLALQSLAPPAEARHAASMNAYSQAQCSAAESQTPLAHLKLTAAKVTVLSVIENMTKAMDTLTRSWQAMAAQAEAVAARPATDLGNPDFLRSELQLDVATGEWAEFACVIQAFVQGTVVTQRTVR</sequence>
<dbReference type="EMBL" id="MOBP01000008">
    <property type="protein sequence ID" value="RON53965.1"/>
    <property type="molecule type" value="Genomic_DNA"/>
</dbReference>
<evidence type="ECO:0000313" key="2">
    <source>
        <dbReference type="Proteomes" id="UP000283627"/>
    </source>
</evidence>
<proteinExistence type="predicted"/>
<dbReference type="RefSeq" id="WP_123406669.1">
    <property type="nucleotide sequence ID" value="NZ_MOBP01000008.1"/>
</dbReference>
<name>A0A423KKQ4_9PSED</name>
<dbReference type="AlphaFoldDB" id="A0A423KKQ4"/>
<protein>
    <submittedName>
        <fullName evidence="1">Uncharacterized protein</fullName>
    </submittedName>
</protein>
<dbReference type="OrthoDB" id="10017667at2"/>
<organism evidence="1 2">
    <name type="scientific">Pseudomonas frederiksbergensis</name>
    <dbReference type="NCBI Taxonomy" id="104087"/>
    <lineage>
        <taxon>Bacteria</taxon>
        <taxon>Pseudomonadati</taxon>
        <taxon>Pseudomonadota</taxon>
        <taxon>Gammaproteobacteria</taxon>
        <taxon>Pseudomonadales</taxon>
        <taxon>Pseudomonadaceae</taxon>
        <taxon>Pseudomonas</taxon>
    </lineage>
</organism>
<reference evidence="1 2" key="1">
    <citation type="submission" date="2016-10" db="EMBL/GenBank/DDBJ databases">
        <title>Comparative genome analysis of multiple Pseudomonas spp. focuses on biocontrol and plant growth promoting traits.</title>
        <authorList>
            <person name="Tao X.-Y."/>
            <person name="Taylor C.G."/>
        </authorList>
    </citation>
    <scope>NUCLEOTIDE SEQUENCE [LARGE SCALE GENOMIC DNA]</scope>
    <source>
        <strain evidence="1 2">39A2</strain>
    </source>
</reference>
<dbReference type="Proteomes" id="UP000283627">
    <property type="component" value="Unassembled WGS sequence"/>
</dbReference>
<evidence type="ECO:0000313" key="1">
    <source>
        <dbReference type="EMBL" id="RON53965.1"/>
    </source>
</evidence>